<protein>
    <submittedName>
        <fullName evidence="3">Biotin/lipoyl-binding carrier protein</fullName>
    </submittedName>
</protein>
<keyword evidence="4" id="KW-1185">Reference proteome</keyword>
<reference evidence="3 4" key="1">
    <citation type="journal article" date="2019" name="Int. J. Syst. Evol. Microbiol.">
        <title>The Global Catalogue of Microorganisms (GCM) 10K type strain sequencing project: providing services to taxonomists for standard genome sequencing and annotation.</title>
        <authorList>
            <consortium name="The Broad Institute Genomics Platform"/>
            <consortium name="The Broad Institute Genome Sequencing Center for Infectious Disease"/>
            <person name="Wu L."/>
            <person name="Ma J."/>
        </authorList>
    </citation>
    <scope>NUCLEOTIDE SEQUENCE [LARGE SCALE GENOMIC DNA]</scope>
    <source>
        <strain evidence="3 4">JCM 10303</strain>
    </source>
</reference>
<evidence type="ECO:0000256" key="1">
    <source>
        <dbReference type="ARBA" id="ARBA00023267"/>
    </source>
</evidence>
<dbReference type="InterPro" id="IPR000089">
    <property type="entry name" value="Biotin_lipoyl"/>
</dbReference>
<proteinExistence type="predicted"/>
<dbReference type="EMBL" id="BAAAGS010000018">
    <property type="protein sequence ID" value="GAA0529995.1"/>
    <property type="molecule type" value="Genomic_DNA"/>
</dbReference>
<dbReference type="InterPro" id="IPR050709">
    <property type="entry name" value="Biotin_Carboxyl_Carrier/Decarb"/>
</dbReference>
<keyword evidence="1" id="KW-0092">Biotin</keyword>
<comment type="caution">
    <text evidence="3">The sequence shown here is derived from an EMBL/GenBank/DDBJ whole genome shotgun (WGS) entry which is preliminary data.</text>
</comment>
<feature type="domain" description="Lipoyl-binding" evidence="2">
    <location>
        <begin position="1"/>
        <end position="73"/>
    </location>
</feature>
<dbReference type="PROSITE" id="PS50968">
    <property type="entry name" value="BIOTINYL_LIPOYL"/>
    <property type="match status" value="1"/>
</dbReference>
<sequence length="74" mass="7542">MAEAEEIRADVAAGVKAVRVAEGDRVSGGDALVVLESMKTEIPVLTQAAGVVSRLVVRPGDAVQEGDLIAVVEG</sequence>
<dbReference type="PANTHER" id="PTHR45266:SF3">
    <property type="entry name" value="OXALOACETATE DECARBOXYLASE ALPHA CHAIN"/>
    <property type="match status" value="1"/>
</dbReference>
<dbReference type="Proteomes" id="UP001500729">
    <property type="component" value="Unassembled WGS sequence"/>
</dbReference>
<dbReference type="NCBIfam" id="NF004547">
    <property type="entry name" value="PRK05889.1"/>
    <property type="match status" value="1"/>
</dbReference>
<accession>A0ABN1CZ74</accession>
<dbReference type="PANTHER" id="PTHR45266">
    <property type="entry name" value="OXALOACETATE DECARBOXYLASE ALPHA CHAIN"/>
    <property type="match status" value="1"/>
</dbReference>
<dbReference type="SUPFAM" id="SSF51230">
    <property type="entry name" value="Single hybrid motif"/>
    <property type="match status" value="1"/>
</dbReference>
<dbReference type="CDD" id="cd06850">
    <property type="entry name" value="biotinyl_domain"/>
    <property type="match status" value="1"/>
</dbReference>
<dbReference type="Gene3D" id="2.40.50.100">
    <property type="match status" value="1"/>
</dbReference>
<evidence type="ECO:0000259" key="2">
    <source>
        <dbReference type="PROSITE" id="PS50968"/>
    </source>
</evidence>
<dbReference type="RefSeq" id="WP_009949681.1">
    <property type="nucleotide sequence ID" value="NZ_BAAAGS010000018.1"/>
</dbReference>
<gene>
    <name evidence="3" type="ORF">GCM10009533_31570</name>
</gene>
<dbReference type="Pfam" id="PF00364">
    <property type="entry name" value="Biotin_lipoyl"/>
    <property type="match status" value="1"/>
</dbReference>
<organism evidence="3 4">
    <name type="scientific">Saccharopolyspora erythraea</name>
    <name type="common">Streptomyces erythraeus</name>
    <dbReference type="NCBI Taxonomy" id="1836"/>
    <lineage>
        <taxon>Bacteria</taxon>
        <taxon>Bacillati</taxon>
        <taxon>Actinomycetota</taxon>
        <taxon>Actinomycetes</taxon>
        <taxon>Pseudonocardiales</taxon>
        <taxon>Pseudonocardiaceae</taxon>
        <taxon>Saccharopolyspora</taxon>
    </lineage>
</organism>
<evidence type="ECO:0000313" key="4">
    <source>
        <dbReference type="Proteomes" id="UP001500729"/>
    </source>
</evidence>
<name>A0ABN1CZ74_SACER</name>
<evidence type="ECO:0000313" key="3">
    <source>
        <dbReference type="EMBL" id="GAA0529995.1"/>
    </source>
</evidence>
<dbReference type="InterPro" id="IPR011053">
    <property type="entry name" value="Single_hybrid_motif"/>
</dbReference>